<protein>
    <submittedName>
        <fullName evidence="1">Uncharacterized protein</fullName>
    </submittedName>
</protein>
<name>A0A5C0UDI6_9PROT</name>
<organism evidence="1 2">
    <name type="scientific">Candidatus Cytomitobacter indipagum</name>
    <dbReference type="NCBI Taxonomy" id="2601575"/>
    <lineage>
        <taxon>Bacteria</taxon>
        <taxon>Pseudomonadati</taxon>
        <taxon>Pseudomonadota</taxon>
        <taxon>Alphaproteobacteria</taxon>
        <taxon>Holosporales</taxon>
        <taxon>Holosporaceae</taxon>
        <taxon>Candidatus Cytomitobacter</taxon>
    </lineage>
</organism>
<reference evidence="1 2" key="1">
    <citation type="submission" date="2019-08" db="EMBL/GenBank/DDBJ databases">
        <title>Highly reduced genomes of protist endosymbionts show evolutionary convergence.</title>
        <authorList>
            <person name="George E."/>
            <person name="Husnik F."/>
            <person name="Tashyreva D."/>
            <person name="Prokopchuk G."/>
            <person name="Horak A."/>
            <person name="Kwong W.K."/>
            <person name="Lukes J."/>
            <person name="Keeling P.J."/>
        </authorList>
    </citation>
    <scope>NUCLEOTIDE SEQUENCE [LARGE SCALE GENOMIC DNA]</scope>
    <source>
        <strain evidence="1">1605</strain>
    </source>
</reference>
<sequence length="107" mass="12714">MKLNECNKKILKIASSVFPNSYIGFQDNSAHDVLNIEIEQHEQDCEKLWIRYCMRLKKFEINTEYYEKFVKLKNKICSDEKCVDCVCDVNKGIIRFLIAIQRDVEDE</sequence>
<keyword evidence="2" id="KW-1185">Reference proteome</keyword>
<evidence type="ECO:0000313" key="2">
    <source>
        <dbReference type="Proteomes" id="UP000325155"/>
    </source>
</evidence>
<dbReference type="RefSeq" id="WP_148980895.1">
    <property type="nucleotide sequence ID" value="NZ_CP043315.1"/>
</dbReference>
<dbReference type="AlphaFoldDB" id="A0A5C0UDI6"/>
<accession>A0A5C0UDI6</accession>
<evidence type="ECO:0000313" key="1">
    <source>
        <dbReference type="EMBL" id="QEK38048.1"/>
    </source>
</evidence>
<gene>
    <name evidence="1" type="ORF">FZC35_01510</name>
</gene>
<dbReference type="EMBL" id="CP043315">
    <property type="protein sequence ID" value="QEK38048.1"/>
    <property type="molecule type" value="Genomic_DNA"/>
</dbReference>
<dbReference type="Proteomes" id="UP000325155">
    <property type="component" value="Chromosome"/>
</dbReference>
<dbReference type="KEGG" id="cip:FZC35_01510"/>
<proteinExistence type="predicted"/>